<accession>A0A1I4G033</accession>
<protein>
    <submittedName>
        <fullName evidence="1">Uncharacterized protein</fullName>
    </submittedName>
</protein>
<sequence length="309" mass="34589">MLRRLRTRRLVALRYDREIDYGSPQHFYHFAWGYLFPALSLVRGRHRTRETYVFEDCGPKMTPLIEEVAKALGLSIQVVDRSRLSGAEDLRVPRWDVLCLHRFWTDMPESSDHRLAAVRDVIRARRPEHWALVNGADIAGAFQQDVLALRQWMLDGFCDPEAVPWDSFLVLRRSEELPFYGPEGHADIKGYGVARRALSNVDAAVAGLAERGVAASAFECGAHDLAGQAFAFARSRGVAMIRGAEVANLIWARPGTRVYILTPEIMQTVPPPHEGLARLMGLRIKQVLVSGDFPALSAADVAEFWKVGG</sequence>
<gene>
    <name evidence="1" type="ORF">SAMN04488036_10764</name>
</gene>
<dbReference type="OrthoDB" id="7835473at2"/>
<proteinExistence type="predicted"/>
<name>A0A1I4G033_9RHOB</name>
<dbReference type="Proteomes" id="UP000198851">
    <property type="component" value="Unassembled WGS sequence"/>
</dbReference>
<dbReference type="AlphaFoldDB" id="A0A1I4G033"/>
<reference evidence="2" key="1">
    <citation type="submission" date="2016-10" db="EMBL/GenBank/DDBJ databases">
        <authorList>
            <person name="Varghese N."/>
            <person name="Submissions S."/>
        </authorList>
    </citation>
    <scope>NUCLEOTIDE SEQUENCE [LARGE SCALE GENOMIC DNA]</scope>
    <source>
        <strain evidence="2">DSM 28453</strain>
    </source>
</reference>
<dbReference type="RefSeq" id="WP_093325088.1">
    <property type="nucleotide sequence ID" value="NZ_FOSZ01000007.1"/>
</dbReference>
<dbReference type="EMBL" id="FOSZ01000007">
    <property type="protein sequence ID" value="SFL23063.1"/>
    <property type="molecule type" value="Genomic_DNA"/>
</dbReference>
<organism evidence="1 2">
    <name type="scientific">Shimia haliotis</name>
    <dbReference type="NCBI Taxonomy" id="1280847"/>
    <lineage>
        <taxon>Bacteria</taxon>
        <taxon>Pseudomonadati</taxon>
        <taxon>Pseudomonadota</taxon>
        <taxon>Alphaproteobacteria</taxon>
        <taxon>Rhodobacterales</taxon>
        <taxon>Roseobacteraceae</taxon>
    </lineage>
</organism>
<evidence type="ECO:0000313" key="2">
    <source>
        <dbReference type="Proteomes" id="UP000198851"/>
    </source>
</evidence>
<evidence type="ECO:0000313" key="1">
    <source>
        <dbReference type="EMBL" id="SFL23063.1"/>
    </source>
</evidence>
<keyword evidence="2" id="KW-1185">Reference proteome</keyword>